<keyword evidence="1" id="KW-0472">Membrane</keyword>
<dbReference type="RefSeq" id="WP_006363938.1">
    <property type="nucleotide sequence ID" value="NZ_CP046313.1"/>
</dbReference>
<feature type="transmembrane region" description="Helical" evidence="1">
    <location>
        <begin position="203"/>
        <end position="228"/>
    </location>
</feature>
<feature type="transmembrane region" description="Helical" evidence="1">
    <location>
        <begin position="20"/>
        <end position="38"/>
    </location>
</feature>
<keyword evidence="1" id="KW-1133">Transmembrane helix</keyword>
<gene>
    <name evidence="2" type="ORF">FOC50_03580</name>
</gene>
<dbReference type="EMBL" id="CP046313">
    <property type="protein sequence ID" value="QGS07428.1"/>
    <property type="molecule type" value="Genomic_DNA"/>
</dbReference>
<evidence type="ECO:0000313" key="3">
    <source>
        <dbReference type="Proteomes" id="UP000427636"/>
    </source>
</evidence>
<sequence length="347" mass="39084">MFENYSIADLYANIYKKKVINFIVLVLVFCVMAIPYTYKVINNKTIVKDTTNYYTYITYKITSPLEEQQSFDKNKIGGYSDFYGKLVTANINGAYLFNDLSEKDMKVLERELDTSANTLKNSNYDYWEKKITVSPLVNNAGVTVKILTPSKMANDIIEKKLDGVVNKFKDTYANVKIEKLETINSVELAAKDGQESGISKVSLLIRLAVLGVAAFIITVLGNIVLYIFNPTINRAGDYSKYDINFVTKLSSASNLKELIEYKAGNSAVVLLSSDKKIIDKFSKQYSELLTNDNITVGNIDEITTIIKADNVLFVEEYGITRYKNFEEVLQIVQNVGKKVLGVATYKL</sequence>
<dbReference type="GeneID" id="84802334"/>
<evidence type="ECO:0000313" key="2">
    <source>
        <dbReference type="EMBL" id="QGS07428.1"/>
    </source>
</evidence>
<reference evidence="2 3" key="1">
    <citation type="submission" date="2019-11" db="EMBL/GenBank/DDBJ databases">
        <title>FDA dAtabase for Regulatory Grade micrObial Sequences (FDA-ARGOS): Supporting development and validation of Infectious Disease Dx tests.</title>
        <authorList>
            <person name="Turner S."/>
            <person name="Byrd R."/>
            <person name="Tallon L."/>
            <person name="Sadzewicz L."/>
            <person name="Vavikolanu K."/>
            <person name="Mehta A."/>
            <person name="Aluvathingal J."/>
            <person name="Nadendla S."/>
            <person name="Myers T."/>
            <person name="Yan Y."/>
            <person name="Sichtig H."/>
        </authorList>
    </citation>
    <scope>NUCLEOTIDE SEQUENCE [LARGE SCALE GENOMIC DNA]</scope>
    <source>
        <strain evidence="2 3">FDAARGOS_742</strain>
    </source>
</reference>
<accession>A0ABX6FFZ7</accession>
<proteinExistence type="predicted"/>
<name>A0ABX6FFZ7_9BACL</name>
<keyword evidence="1" id="KW-0812">Transmembrane</keyword>
<keyword evidence="3" id="KW-1185">Reference proteome</keyword>
<organism evidence="2 3">
    <name type="scientific">Gemella sanguinis</name>
    <dbReference type="NCBI Taxonomy" id="84135"/>
    <lineage>
        <taxon>Bacteria</taxon>
        <taxon>Bacillati</taxon>
        <taxon>Bacillota</taxon>
        <taxon>Bacilli</taxon>
        <taxon>Bacillales</taxon>
        <taxon>Gemellaceae</taxon>
        <taxon>Gemella</taxon>
    </lineage>
</organism>
<evidence type="ECO:0000256" key="1">
    <source>
        <dbReference type="SAM" id="Phobius"/>
    </source>
</evidence>
<dbReference type="Proteomes" id="UP000427636">
    <property type="component" value="Chromosome"/>
</dbReference>
<protein>
    <submittedName>
        <fullName evidence="2">Prephenate dehydratase</fullName>
    </submittedName>
</protein>